<dbReference type="Pfam" id="PF14528">
    <property type="entry name" value="LAGLIDADG_3"/>
    <property type="match status" value="1"/>
</dbReference>
<evidence type="ECO:0000256" key="1">
    <source>
        <dbReference type="ARBA" id="ARBA00022723"/>
    </source>
</evidence>
<dbReference type="NCBIfam" id="TIGR01445">
    <property type="entry name" value="intein_Nterm"/>
    <property type="match status" value="1"/>
</dbReference>
<dbReference type="PROSITE" id="PS50817">
    <property type="entry name" value="INTEIN_N_TER"/>
    <property type="match status" value="1"/>
</dbReference>
<dbReference type="InterPro" id="IPR003587">
    <property type="entry name" value="Hint_dom_N"/>
</dbReference>
<evidence type="ECO:0000256" key="6">
    <source>
        <dbReference type="SAM" id="MobiDB-lite"/>
    </source>
</evidence>
<keyword evidence="1" id="KW-0479">Metal-binding</keyword>
<keyword evidence="3" id="KW-0651">Protein splicing</keyword>
<evidence type="ECO:0000256" key="3">
    <source>
        <dbReference type="ARBA" id="ARBA00023000"/>
    </source>
</evidence>
<dbReference type="Gene3D" id="2.170.16.10">
    <property type="entry name" value="Hedgehog/Intein (Hint) domain"/>
    <property type="match status" value="1"/>
</dbReference>
<dbReference type="GO" id="GO:0004519">
    <property type="term" value="F:endonuclease activity"/>
    <property type="evidence" value="ECO:0007669"/>
    <property type="project" value="InterPro"/>
</dbReference>
<dbReference type="PROSITE" id="PS50819">
    <property type="entry name" value="INTEIN_ENDONUCLEASE"/>
    <property type="match status" value="1"/>
</dbReference>
<organism evidence="8 9">
    <name type="scientific">Asanoa ferruginea</name>
    <dbReference type="NCBI Taxonomy" id="53367"/>
    <lineage>
        <taxon>Bacteria</taxon>
        <taxon>Bacillati</taxon>
        <taxon>Actinomycetota</taxon>
        <taxon>Actinomycetes</taxon>
        <taxon>Micromonosporales</taxon>
        <taxon>Micromonosporaceae</taxon>
        <taxon>Asanoa</taxon>
    </lineage>
</organism>
<feature type="compositionally biased region" description="Basic and acidic residues" evidence="6">
    <location>
        <begin position="628"/>
        <end position="637"/>
    </location>
</feature>
<dbReference type="NCBIfam" id="NF038136">
    <property type="entry name" value="rSAM_Rv_intein"/>
    <property type="match status" value="1"/>
</dbReference>
<evidence type="ECO:0000259" key="7">
    <source>
        <dbReference type="PROSITE" id="PS50819"/>
    </source>
</evidence>
<dbReference type="EMBL" id="QUMQ01000001">
    <property type="protein sequence ID" value="REF96869.1"/>
    <property type="molecule type" value="Genomic_DNA"/>
</dbReference>
<dbReference type="SUPFAM" id="SSF51294">
    <property type="entry name" value="Hedgehog/intein (Hint) domain"/>
    <property type="match status" value="1"/>
</dbReference>
<dbReference type="Gene3D" id="3.80.30.30">
    <property type="match status" value="1"/>
</dbReference>
<feature type="region of interest" description="Disordered" evidence="6">
    <location>
        <begin position="621"/>
        <end position="650"/>
    </location>
</feature>
<dbReference type="GO" id="GO:0051536">
    <property type="term" value="F:iron-sulfur cluster binding"/>
    <property type="evidence" value="ECO:0007669"/>
    <property type="project" value="UniProtKB-KW"/>
</dbReference>
<dbReference type="NCBIfam" id="NF038135">
    <property type="entry name" value="rSAM_Rv2578c"/>
    <property type="match status" value="1"/>
</dbReference>
<name>A0A3D9ZJ41_9ACTN</name>
<dbReference type="SMART" id="SM00305">
    <property type="entry name" value="HintC"/>
    <property type="match status" value="1"/>
</dbReference>
<reference evidence="8 9" key="1">
    <citation type="submission" date="2018-08" db="EMBL/GenBank/DDBJ databases">
        <title>Sequencing the genomes of 1000 actinobacteria strains.</title>
        <authorList>
            <person name="Klenk H.-P."/>
        </authorList>
    </citation>
    <scope>NUCLEOTIDE SEQUENCE [LARGE SCALE GENOMIC DNA]</scope>
    <source>
        <strain evidence="8 9">DSM 44099</strain>
    </source>
</reference>
<dbReference type="SMART" id="SM00306">
    <property type="entry name" value="HintN"/>
    <property type="match status" value="1"/>
</dbReference>
<dbReference type="SUPFAM" id="SSF102114">
    <property type="entry name" value="Radical SAM enzymes"/>
    <property type="match status" value="1"/>
</dbReference>
<dbReference type="InterPro" id="IPR036844">
    <property type="entry name" value="Hint_dom_sf"/>
</dbReference>
<evidence type="ECO:0000256" key="4">
    <source>
        <dbReference type="ARBA" id="ARBA00023004"/>
    </source>
</evidence>
<evidence type="ECO:0000313" key="9">
    <source>
        <dbReference type="Proteomes" id="UP000256913"/>
    </source>
</evidence>
<dbReference type="InterPro" id="IPR006141">
    <property type="entry name" value="Intein_N"/>
</dbReference>
<evidence type="ECO:0000256" key="2">
    <source>
        <dbReference type="ARBA" id="ARBA00022813"/>
    </source>
</evidence>
<keyword evidence="2" id="KW-0068">Autocatalytic cleavage</keyword>
<proteinExistence type="predicted"/>
<dbReference type="GO" id="GO:0016539">
    <property type="term" value="P:intein-mediated protein splicing"/>
    <property type="evidence" value="ECO:0007669"/>
    <property type="project" value="InterPro"/>
</dbReference>
<dbReference type="PROSITE" id="PS50818">
    <property type="entry name" value="INTEIN_C_TER"/>
    <property type="match status" value="1"/>
</dbReference>
<dbReference type="RefSeq" id="WP_116068312.1">
    <property type="nucleotide sequence ID" value="NZ_BONB01000026.1"/>
</dbReference>
<dbReference type="InterPro" id="IPR040086">
    <property type="entry name" value="MJ0683-like"/>
</dbReference>
<dbReference type="InterPro" id="IPR007197">
    <property type="entry name" value="rSAM"/>
</dbReference>
<dbReference type="PANTHER" id="PTHR43432">
    <property type="entry name" value="SLR0285 PROTEIN"/>
    <property type="match status" value="1"/>
</dbReference>
<dbReference type="OrthoDB" id="9785699at2"/>
<dbReference type="Proteomes" id="UP000256913">
    <property type="component" value="Unassembled WGS sequence"/>
</dbReference>
<sequence length="650" mass="71101">MRWDNLSALPDLDVPDGADGPARAAPATPPLPLALPGAVARTFDTPGFAGMTFYEVRAKSVINRVPGNSRMGFDWTINPYRGCSHACTYCLAGDTEILMADGRTRALRDLVVGDRIYGTARSGTYRRYVTTEVLAHWTTTKPAYRVTLADGTELVASGDHRFLTERGWKHVTGTMGGADQRPHLTSGNKLMGVGRFATGPADTPDYRAGYLCGMSRGDANVTEAQPLARTRRFLREADPDLARLAAAGRISAPSTPSDDWRKGFLAGVFDAQGAHNGTALRIGSIDRETIDEVAAALRELGFDFVVRRTGGGARGWFVRVVGGLAARLRFLHTTDPATTRKRSIEGLALKSNVPLDVLKVEPLEGEMTLYDITTGTGDFIANGVVSHNCFARNTHTYLDLDPGHDFDSKIIVKVNAGELVRKELGARRWRGEHIAMGTNVDVYQRAEGRYKLMPQILSALRDFANPFSILTKGTLILRDLSLLREAASVTSVGLSFSIGFVDEELWRRVEPGTPSPRRRLDAVRTLTDAGFAVGILVAPILPGLTDNEESIDRTVAAAAAAGASGVAGISLHLRPGTRDWYAKWLAREFPALVPRYRALYRGGSYLPKEYQREITARVRQAARRHGLDRKDNFERQLPEPPPEPEQLTLL</sequence>
<dbReference type="SUPFAM" id="SSF55608">
    <property type="entry name" value="Homing endonucleases"/>
    <property type="match status" value="1"/>
</dbReference>
<feature type="compositionally biased region" description="Low complexity" evidence="6">
    <location>
        <begin position="15"/>
        <end position="26"/>
    </location>
</feature>
<dbReference type="InterPro" id="IPR004860">
    <property type="entry name" value="LAGLIDADG_dom"/>
</dbReference>
<keyword evidence="5" id="KW-0411">Iron-sulfur</keyword>
<comment type="caution">
    <text evidence="8">The sequence shown here is derived from an EMBL/GenBank/DDBJ whole genome shotgun (WGS) entry which is preliminary data.</text>
</comment>
<dbReference type="InterPro" id="IPR027434">
    <property type="entry name" value="Homing_endonucl"/>
</dbReference>
<gene>
    <name evidence="8" type="ORF">DFJ67_2862</name>
</gene>
<keyword evidence="4" id="KW-0408">Iron</keyword>
<evidence type="ECO:0000256" key="5">
    <source>
        <dbReference type="ARBA" id="ARBA00023014"/>
    </source>
</evidence>
<feature type="region of interest" description="Disordered" evidence="6">
    <location>
        <begin position="1"/>
        <end position="29"/>
    </location>
</feature>
<dbReference type="PANTHER" id="PTHR43432:SF3">
    <property type="entry name" value="SLR0285 PROTEIN"/>
    <property type="match status" value="1"/>
</dbReference>
<feature type="domain" description="DOD-type homing endonuclease" evidence="7">
    <location>
        <begin position="259"/>
        <end position="302"/>
    </location>
</feature>
<dbReference type="Pfam" id="PF04055">
    <property type="entry name" value="Radical_SAM"/>
    <property type="match status" value="1"/>
</dbReference>
<dbReference type="InterPro" id="IPR003586">
    <property type="entry name" value="Hint_dom_C"/>
</dbReference>
<evidence type="ECO:0000313" key="8">
    <source>
        <dbReference type="EMBL" id="REF96869.1"/>
    </source>
</evidence>
<dbReference type="InterPro" id="IPR030934">
    <property type="entry name" value="Intein_C"/>
</dbReference>
<dbReference type="CDD" id="cd00081">
    <property type="entry name" value="Hint"/>
    <property type="match status" value="1"/>
</dbReference>
<accession>A0A3D9ZJ41</accession>
<dbReference type="NCBIfam" id="TIGR01443">
    <property type="entry name" value="intein_Cterm"/>
    <property type="match status" value="1"/>
</dbReference>
<dbReference type="InterPro" id="IPR004042">
    <property type="entry name" value="Intein_endonuc_central"/>
</dbReference>
<protein>
    <submittedName>
        <fullName evidence="8">Intein/intein</fullName>
    </submittedName>
</protein>
<dbReference type="GO" id="GO:0046872">
    <property type="term" value="F:metal ion binding"/>
    <property type="evidence" value="ECO:0007669"/>
    <property type="project" value="UniProtKB-KW"/>
</dbReference>
<keyword evidence="9" id="KW-1185">Reference proteome</keyword>
<dbReference type="AlphaFoldDB" id="A0A3D9ZJ41"/>
<dbReference type="InterPro" id="IPR058240">
    <property type="entry name" value="rSAM_sf"/>
</dbReference>